<dbReference type="InterPro" id="IPR025355">
    <property type="entry name" value="DUF4259"/>
</dbReference>
<organism evidence="1 2">
    <name type="scientific">Amycolatopsis cynarae</name>
    <dbReference type="NCBI Taxonomy" id="2995223"/>
    <lineage>
        <taxon>Bacteria</taxon>
        <taxon>Bacillati</taxon>
        <taxon>Actinomycetota</taxon>
        <taxon>Actinomycetes</taxon>
        <taxon>Pseudonocardiales</taxon>
        <taxon>Pseudonocardiaceae</taxon>
        <taxon>Amycolatopsis</taxon>
    </lineage>
</organism>
<evidence type="ECO:0000313" key="2">
    <source>
        <dbReference type="Proteomes" id="UP001163203"/>
    </source>
</evidence>
<protein>
    <submittedName>
        <fullName evidence="1">DUF4259 domain-containing protein</fullName>
    </submittedName>
</protein>
<dbReference type="Proteomes" id="UP001163203">
    <property type="component" value="Chromosome"/>
</dbReference>
<dbReference type="Pfam" id="PF14078">
    <property type="entry name" value="DUF4259"/>
    <property type="match status" value="1"/>
</dbReference>
<gene>
    <name evidence="1" type="ORF">ORV05_31645</name>
</gene>
<name>A0ABY7B0D9_9PSEU</name>
<keyword evidence="2" id="KW-1185">Reference proteome</keyword>
<dbReference type="RefSeq" id="WP_268755557.1">
    <property type="nucleotide sequence ID" value="NZ_CP113836.1"/>
</dbReference>
<dbReference type="EMBL" id="CP113836">
    <property type="protein sequence ID" value="WAL65397.1"/>
    <property type="molecule type" value="Genomic_DNA"/>
</dbReference>
<sequence length="133" mass="14060">MGAWGTGPFENDAALDFVGEFDDAAPADRPELLRGVLAKALAERDYLDADEGSAAVAAVAIVAAARPGGPALDPVAGPKQPLPRLPADLVTFAARVLERVLGADSELGELWDEEQHEHPLWREQVSALRKALA</sequence>
<evidence type="ECO:0000313" key="1">
    <source>
        <dbReference type="EMBL" id="WAL65397.1"/>
    </source>
</evidence>
<accession>A0ABY7B0D9</accession>
<proteinExistence type="predicted"/>
<reference evidence="1" key="1">
    <citation type="submission" date="2022-11" db="EMBL/GenBank/DDBJ databases">
        <authorList>
            <person name="Mo P."/>
        </authorList>
    </citation>
    <scope>NUCLEOTIDE SEQUENCE</scope>
    <source>
        <strain evidence="1">HUAS 11-8</strain>
    </source>
</reference>